<evidence type="ECO:0000256" key="1">
    <source>
        <dbReference type="ARBA" id="ARBA00008068"/>
    </source>
</evidence>
<proteinExistence type="inferred from homology"/>
<dbReference type="InterPro" id="IPR055378">
    <property type="entry name" value="GH3_C"/>
</dbReference>
<dbReference type="AlphaFoldDB" id="A0ABD1A3W6"/>
<keyword evidence="2" id="KW-0436">Ligase</keyword>
<dbReference type="InterPro" id="IPR004993">
    <property type="entry name" value="GH3"/>
</dbReference>
<comment type="similarity">
    <text evidence="1">Belongs to the IAA-amido conjugating enzyme family.</text>
</comment>
<accession>A0ABD1A3W6</accession>
<organism evidence="5 6">
    <name type="scientific">Cardamine amara subsp. amara</name>
    <dbReference type="NCBI Taxonomy" id="228776"/>
    <lineage>
        <taxon>Eukaryota</taxon>
        <taxon>Viridiplantae</taxon>
        <taxon>Streptophyta</taxon>
        <taxon>Embryophyta</taxon>
        <taxon>Tracheophyta</taxon>
        <taxon>Spermatophyta</taxon>
        <taxon>Magnoliopsida</taxon>
        <taxon>eudicotyledons</taxon>
        <taxon>Gunneridae</taxon>
        <taxon>Pentapetalae</taxon>
        <taxon>rosids</taxon>
        <taxon>malvids</taxon>
        <taxon>Brassicales</taxon>
        <taxon>Brassicaceae</taxon>
        <taxon>Cardamineae</taxon>
        <taxon>Cardamine</taxon>
    </lineage>
</organism>
<protein>
    <submittedName>
        <fullName evidence="5">Indole-3-acetic acid-amido synthetase GH3.11</fullName>
    </submittedName>
</protein>
<feature type="domain" description="GH3 middle" evidence="3">
    <location>
        <begin position="1"/>
        <end position="22"/>
    </location>
</feature>
<comment type="caution">
    <text evidence="5">The sequence shown here is derived from an EMBL/GenBank/DDBJ whole genome shotgun (WGS) entry which is preliminary data.</text>
</comment>
<evidence type="ECO:0000313" key="6">
    <source>
        <dbReference type="Proteomes" id="UP001558713"/>
    </source>
</evidence>
<sequence>MGDVLQVTGFHNSAPQFRFVGRKKMVISIQLEATTVDDILRVLTQAPRVLESSNLLMSSTICSDISTVPDHYVMYWELKSKNINGLVELDDNKVLLECCCVVEESLNLVYRIYRSKLRSVGALARDKSGTTRNIPFSHEVFSSPKVLLHLSTRHPVASAL</sequence>
<dbReference type="Proteomes" id="UP001558713">
    <property type="component" value="Unassembled WGS sequence"/>
</dbReference>
<reference evidence="5 6" key="1">
    <citation type="submission" date="2024-04" db="EMBL/GenBank/DDBJ databases">
        <title>Genome assembly C_amara_ONT_v2.</title>
        <authorList>
            <person name="Yant L."/>
            <person name="Moore C."/>
            <person name="Slenker M."/>
        </authorList>
    </citation>
    <scope>NUCLEOTIDE SEQUENCE [LARGE SCALE GENOMIC DNA]</scope>
    <source>
        <tissue evidence="5">Leaf</tissue>
    </source>
</reference>
<dbReference type="PANTHER" id="PTHR31901:SF82">
    <property type="entry name" value="(RAPE) HYPOTHETICAL PROTEIN"/>
    <property type="match status" value="1"/>
</dbReference>
<dbReference type="EMBL" id="JBANAX010000587">
    <property type="protein sequence ID" value="KAL1201538.1"/>
    <property type="molecule type" value="Genomic_DNA"/>
</dbReference>
<evidence type="ECO:0000256" key="2">
    <source>
        <dbReference type="ARBA" id="ARBA00022598"/>
    </source>
</evidence>
<gene>
    <name evidence="5" type="ORF">V5N11_016549</name>
</gene>
<keyword evidence="6" id="KW-1185">Reference proteome</keyword>
<dbReference type="PANTHER" id="PTHR31901">
    <property type="entry name" value="GH3 DOMAIN-CONTAINING PROTEIN"/>
    <property type="match status" value="1"/>
</dbReference>
<evidence type="ECO:0000313" key="5">
    <source>
        <dbReference type="EMBL" id="KAL1201538.1"/>
    </source>
</evidence>
<dbReference type="Pfam" id="PF23571">
    <property type="entry name" value="GH3_M"/>
    <property type="match status" value="1"/>
</dbReference>
<name>A0ABD1A3W6_CARAN</name>
<dbReference type="InterPro" id="IPR055377">
    <property type="entry name" value="GH3_M"/>
</dbReference>
<dbReference type="Pfam" id="PF23572">
    <property type="entry name" value="GH3_C"/>
    <property type="match status" value="1"/>
</dbReference>
<dbReference type="GO" id="GO:0016874">
    <property type="term" value="F:ligase activity"/>
    <property type="evidence" value="ECO:0007669"/>
    <property type="project" value="UniProtKB-KW"/>
</dbReference>
<evidence type="ECO:0000259" key="3">
    <source>
        <dbReference type="Pfam" id="PF23571"/>
    </source>
</evidence>
<evidence type="ECO:0000259" key="4">
    <source>
        <dbReference type="Pfam" id="PF23572"/>
    </source>
</evidence>
<feature type="domain" description="GH3 C-terminal" evidence="4">
    <location>
        <begin position="38"/>
        <end position="123"/>
    </location>
</feature>